<proteinExistence type="inferred from homology"/>
<keyword evidence="4" id="KW-0472">Membrane</keyword>
<feature type="domain" description="RagB/SusD" evidence="7">
    <location>
        <begin position="271"/>
        <end position="570"/>
    </location>
</feature>
<comment type="caution">
    <text evidence="9">The sequence shown here is derived from an EMBL/GenBank/DDBJ whole genome shotgun (WGS) entry which is preliminary data.</text>
</comment>
<evidence type="ECO:0000259" key="8">
    <source>
        <dbReference type="Pfam" id="PF14322"/>
    </source>
</evidence>
<comment type="subcellular location">
    <subcellularLocation>
        <location evidence="1">Cell outer membrane</location>
    </subcellularLocation>
</comment>
<accession>A0ABV6HIP8</accession>
<dbReference type="InterPro" id="IPR012944">
    <property type="entry name" value="SusD_RagB_dom"/>
</dbReference>
<feature type="signal peptide" evidence="6">
    <location>
        <begin position="1"/>
        <end position="18"/>
    </location>
</feature>
<dbReference type="Pfam" id="PF07980">
    <property type="entry name" value="SusD_RagB"/>
    <property type="match status" value="1"/>
</dbReference>
<evidence type="ECO:0000256" key="3">
    <source>
        <dbReference type="ARBA" id="ARBA00022729"/>
    </source>
</evidence>
<dbReference type="Gene3D" id="1.25.40.390">
    <property type="match status" value="1"/>
</dbReference>
<dbReference type="InterPro" id="IPR011990">
    <property type="entry name" value="TPR-like_helical_dom_sf"/>
</dbReference>
<dbReference type="Proteomes" id="UP001589774">
    <property type="component" value="Unassembled WGS sequence"/>
</dbReference>
<evidence type="ECO:0000256" key="4">
    <source>
        <dbReference type="ARBA" id="ARBA00023136"/>
    </source>
</evidence>
<evidence type="ECO:0000313" key="9">
    <source>
        <dbReference type="EMBL" id="MFC0318767.1"/>
    </source>
</evidence>
<feature type="domain" description="SusD-like N-terminal" evidence="8">
    <location>
        <begin position="71"/>
        <end position="233"/>
    </location>
</feature>
<comment type="similarity">
    <text evidence="2">Belongs to the SusD family.</text>
</comment>
<dbReference type="PROSITE" id="PS51257">
    <property type="entry name" value="PROKAR_LIPOPROTEIN"/>
    <property type="match status" value="1"/>
</dbReference>
<evidence type="ECO:0000256" key="1">
    <source>
        <dbReference type="ARBA" id="ARBA00004442"/>
    </source>
</evidence>
<dbReference type="EMBL" id="JBHLWO010000002">
    <property type="protein sequence ID" value="MFC0318767.1"/>
    <property type="molecule type" value="Genomic_DNA"/>
</dbReference>
<dbReference type="RefSeq" id="WP_013666207.1">
    <property type="nucleotide sequence ID" value="NZ_JBHLWO010000002.1"/>
</dbReference>
<keyword evidence="5" id="KW-0998">Cell outer membrane</keyword>
<dbReference type="SUPFAM" id="SSF48452">
    <property type="entry name" value="TPR-like"/>
    <property type="match status" value="1"/>
</dbReference>
<name>A0ABV6HIP8_9SPHI</name>
<sequence>MKKNKIAILISISLLALGSCSKSFLEKVPQGQLSDPQVISSEGVEGLLVGAYALLNGNQDGTWGNYASAPSQWLFGEVASDNAHKGSDGTDQPNMNLIEVYQPTSTNDNLSVMWTRYYEGIARCNNTLRVLAADQAGNKTISADRAAQIQGEARMLRAHYYFFLVRVFKNIPYVDENTPPDEAKTKPNDTDVYPMIVADLEFAVENLPVEKINGQVGRVDKMAAEAYLGKVLLYQKQYAEALQHFTNVMAGKDITSMPYENNFDVTTENGPESIFAVQHAISPDGTGDNANVGDMLSGLYGTSPVGCCGFFQPTFDLVNAFKVNEQGLPYLDGSYRSNPYKSDFGLSGAAKDNYQLDVNLRFDPRLDYTVGRRGVPYLDYGTMPGDAWIRLASYAGPFVGKKNQVPVAQFPSHTVSGAAYINDLNVNLIRLADVVLMAAECQIELGNLSEALRLVNSVRARAATIAPISIGDTPAAQYDVKPYPSFPSVEYARNAVRFERRLELAMEGHRFFDLVRWGVAKDVLESYSGFEGGFLQSYRNLTFSSRNEYFPIPQDQIDQSSGTLKQNEGY</sequence>
<protein>
    <submittedName>
        <fullName evidence="9">RagB/SusD family nutrient uptake outer membrane protein</fullName>
    </submittedName>
</protein>
<reference evidence="9 10" key="1">
    <citation type="submission" date="2024-09" db="EMBL/GenBank/DDBJ databases">
        <authorList>
            <person name="Sun Q."/>
            <person name="Mori K."/>
        </authorList>
    </citation>
    <scope>NUCLEOTIDE SEQUENCE [LARGE SCALE GENOMIC DNA]</scope>
    <source>
        <strain evidence="9 10">CCM 7765</strain>
    </source>
</reference>
<evidence type="ECO:0000259" key="7">
    <source>
        <dbReference type="Pfam" id="PF07980"/>
    </source>
</evidence>
<dbReference type="Pfam" id="PF14322">
    <property type="entry name" value="SusD-like_3"/>
    <property type="match status" value="1"/>
</dbReference>
<gene>
    <name evidence="9" type="ORF">ACFFI0_10625</name>
</gene>
<evidence type="ECO:0000256" key="2">
    <source>
        <dbReference type="ARBA" id="ARBA00006275"/>
    </source>
</evidence>
<dbReference type="InterPro" id="IPR033985">
    <property type="entry name" value="SusD-like_N"/>
</dbReference>
<evidence type="ECO:0000256" key="5">
    <source>
        <dbReference type="ARBA" id="ARBA00023237"/>
    </source>
</evidence>
<keyword evidence="10" id="KW-1185">Reference proteome</keyword>
<evidence type="ECO:0000313" key="10">
    <source>
        <dbReference type="Proteomes" id="UP001589774"/>
    </source>
</evidence>
<feature type="chain" id="PRO_5047380655" evidence="6">
    <location>
        <begin position="19"/>
        <end position="570"/>
    </location>
</feature>
<evidence type="ECO:0000256" key="6">
    <source>
        <dbReference type="SAM" id="SignalP"/>
    </source>
</evidence>
<organism evidence="9 10">
    <name type="scientific">Olivibacter oleidegradans</name>
    <dbReference type="NCBI Taxonomy" id="760123"/>
    <lineage>
        <taxon>Bacteria</taxon>
        <taxon>Pseudomonadati</taxon>
        <taxon>Bacteroidota</taxon>
        <taxon>Sphingobacteriia</taxon>
        <taxon>Sphingobacteriales</taxon>
        <taxon>Sphingobacteriaceae</taxon>
        <taxon>Olivibacter</taxon>
    </lineage>
</organism>
<keyword evidence="3 6" id="KW-0732">Signal</keyword>